<feature type="transmembrane region" description="Helical" evidence="1">
    <location>
        <begin position="69"/>
        <end position="88"/>
    </location>
</feature>
<evidence type="ECO:0000256" key="1">
    <source>
        <dbReference type="SAM" id="Phobius"/>
    </source>
</evidence>
<gene>
    <name evidence="2" type="ORF">CINF_1539</name>
</gene>
<proteinExistence type="predicted"/>
<keyword evidence="1" id="KW-0472">Membrane</keyword>
<dbReference type="RefSeq" id="WP_179975121.1">
    <property type="nucleotide sequence ID" value="NZ_CP049075.1"/>
</dbReference>
<keyword evidence="1" id="KW-1133">Transmembrane helix</keyword>
<feature type="transmembrane region" description="Helical" evidence="1">
    <location>
        <begin position="44"/>
        <end position="63"/>
    </location>
</feature>
<dbReference type="Proteomes" id="UP000509414">
    <property type="component" value="Chromosome"/>
</dbReference>
<sequence>MQEAVFLITNQVLFALGATLLAFICALPGFLLDLFYDISKYKNYLFFGFALIVAFINTIKNGIDSGFLINILLNLAVVYFGLLILIAFKNMASRFGACKMCDKIKAKLRKKI</sequence>
<accession>A0A7H9CIS7</accession>
<dbReference type="AlphaFoldDB" id="A0A7H9CIS7"/>
<dbReference type="KEGG" id="cinf:CINF_1539"/>
<protein>
    <submittedName>
        <fullName evidence="2">Putative membrane protein</fullName>
    </submittedName>
</protein>
<organism evidence="2 3">
    <name type="scientific">Candidatus Campylobacter infans</name>
    <dbReference type="NCBI Taxonomy" id="2561898"/>
    <lineage>
        <taxon>Bacteria</taxon>
        <taxon>Pseudomonadati</taxon>
        <taxon>Campylobacterota</taxon>
        <taxon>Epsilonproteobacteria</taxon>
        <taxon>Campylobacterales</taxon>
        <taxon>Campylobacteraceae</taxon>
        <taxon>Campylobacter</taxon>
    </lineage>
</organism>
<dbReference type="EMBL" id="CP049075">
    <property type="protein sequence ID" value="QLI06016.1"/>
    <property type="molecule type" value="Genomic_DNA"/>
</dbReference>
<evidence type="ECO:0000313" key="2">
    <source>
        <dbReference type="EMBL" id="QLI06016.1"/>
    </source>
</evidence>
<evidence type="ECO:0000313" key="3">
    <source>
        <dbReference type="Proteomes" id="UP000509414"/>
    </source>
</evidence>
<feature type="transmembrane region" description="Helical" evidence="1">
    <location>
        <begin position="12"/>
        <end position="32"/>
    </location>
</feature>
<name>A0A7H9CIS7_9BACT</name>
<keyword evidence="1" id="KW-0812">Transmembrane</keyword>
<keyword evidence="3" id="KW-1185">Reference proteome</keyword>
<reference evidence="2 3" key="1">
    <citation type="submission" date="2020-02" db="EMBL/GenBank/DDBJ databases">
        <title>Complete genome sequence of the novel Campylobacter species Candidatus Campylobacter infans.</title>
        <authorList>
            <person name="Duim B."/>
            <person name="Zomer A."/>
            <person name="van der Graaf L."/>
            <person name="Wagenaar J."/>
        </authorList>
    </citation>
    <scope>NUCLEOTIDE SEQUENCE [LARGE SCALE GENOMIC DNA]</scope>
    <source>
        <strain evidence="2 3">19S00001</strain>
    </source>
</reference>